<dbReference type="PANTHER" id="PTHR32481">
    <property type="entry name" value="AMINOPEPTIDASE"/>
    <property type="match status" value="1"/>
</dbReference>
<evidence type="ECO:0000256" key="5">
    <source>
        <dbReference type="ARBA" id="ARBA00022801"/>
    </source>
</evidence>
<dbReference type="PANTHER" id="PTHR32481:SF0">
    <property type="entry name" value="AMINOPEPTIDASE YPDE-RELATED"/>
    <property type="match status" value="1"/>
</dbReference>
<dbReference type="InterPro" id="IPR023367">
    <property type="entry name" value="Peptidase_M42_dom2"/>
</dbReference>
<evidence type="ECO:0000256" key="2">
    <source>
        <dbReference type="ARBA" id="ARBA00022438"/>
    </source>
</evidence>
<dbReference type="Gene3D" id="2.40.30.40">
    <property type="entry name" value="Peptidase M42, domain 2"/>
    <property type="match status" value="1"/>
</dbReference>
<evidence type="ECO:0000313" key="10">
    <source>
        <dbReference type="Proteomes" id="UP000310541"/>
    </source>
</evidence>
<feature type="binding site" evidence="8">
    <location>
        <position position="213"/>
    </location>
    <ligand>
        <name>Zn(2+)</name>
        <dbReference type="ChEBI" id="CHEBI:29105"/>
        <label>2</label>
    </ligand>
</feature>
<evidence type="ECO:0000256" key="8">
    <source>
        <dbReference type="PIRSR" id="PIRSR001123-2"/>
    </source>
</evidence>
<comment type="caution">
    <text evidence="9">The sequence shown here is derived from an EMBL/GenBank/DDBJ whole genome shotgun (WGS) entry which is preliminary data.</text>
</comment>
<dbReference type="InterPro" id="IPR051464">
    <property type="entry name" value="Peptidase_M42_aminopept"/>
</dbReference>
<dbReference type="GO" id="GO:0046872">
    <property type="term" value="F:metal ion binding"/>
    <property type="evidence" value="ECO:0007669"/>
    <property type="project" value="UniProtKB-UniRule"/>
</dbReference>
<name>A0A4U1MDF1_9BACL</name>
<evidence type="ECO:0000313" key="9">
    <source>
        <dbReference type="EMBL" id="TKD69209.1"/>
    </source>
</evidence>
<evidence type="ECO:0000256" key="4">
    <source>
        <dbReference type="ARBA" id="ARBA00022723"/>
    </source>
</evidence>
<sequence>MYTLLKDLCDTIGPSGYEQDIQRKILALVKDYVDEYHVDSIGNLIVKVNATNSHFPSLLMAAHSDEIGFVVKKIEKNGLIRFEKVGGFDDRVLLSQPVMIKSEYGPVHGVIGTISAHYVKWDDPGRVSNHRELYIDIGGLNDEEVLSMGIKVGQPISYGTELKKVGTEHSPKVMGKALDDRAGSVLLIDLIHQLIEKSYEHGDLYMAFTVQEEVGLRGASVVAASMKPDYALAIDTTPTSDTNDVLMTGTRVVGGGPCVKLADKSLISHPLISQHLIKVANERSIPYQEEIFMGIGTDAGAIHITGEGVATGALSIPSRYTHSPHEMVDLNDLTNSRDLLLHFITSLDQLKGRNFLDT</sequence>
<feature type="binding site" evidence="8">
    <location>
        <position position="235"/>
    </location>
    <ligand>
        <name>Zn(2+)</name>
        <dbReference type="ChEBI" id="CHEBI:29105"/>
        <label>1</label>
    </ligand>
</feature>
<dbReference type="SUPFAM" id="SSF101821">
    <property type="entry name" value="Aminopeptidase/glucanase lid domain"/>
    <property type="match status" value="1"/>
</dbReference>
<dbReference type="Proteomes" id="UP000310541">
    <property type="component" value="Unassembled WGS sequence"/>
</dbReference>
<proteinExistence type="inferred from homology"/>
<evidence type="ECO:0000256" key="6">
    <source>
        <dbReference type="PIRNR" id="PIRNR001123"/>
    </source>
</evidence>
<dbReference type="PIRSF" id="PIRSF001123">
    <property type="entry name" value="PepA_GA"/>
    <property type="match status" value="1"/>
</dbReference>
<reference evidence="9 10" key="1">
    <citation type="submission" date="2019-04" db="EMBL/GenBank/DDBJ databases">
        <title>Genome sequence of Bacillus hwajinpoensis strain Y2.</title>
        <authorList>
            <person name="Fair J.L."/>
            <person name="Maclea K.S."/>
        </authorList>
    </citation>
    <scope>NUCLEOTIDE SEQUENCE [LARGE SCALE GENOMIC DNA]</scope>
    <source>
        <strain evidence="9 10">Y2</strain>
    </source>
</reference>
<keyword evidence="5" id="KW-0378">Hydrolase</keyword>
<accession>A0A4U1MDF1</accession>
<feature type="binding site" evidence="8">
    <location>
        <position position="63"/>
    </location>
    <ligand>
        <name>Zn(2+)</name>
        <dbReference type="ChEBI" id="CHEBI:29105"/>
        <label>1</label>
    </ligand>
</feature>
<feature type="binding site" evidence="8">
    <location>
        <position position="179"/>
    </location>
    <ligand>
        <name>Zn(2+)</name>
        <dbReference type="ChEBI" id="CHEBI:29105"/>
        <label>1</label>
    </ligand>
</feature>
<dbReference type="CDD" id="cd05656">
    <property type="entry name" value="M42_Frv"/>
    <property type="match status" value="1"/>
</dbReference>
<feature type="binding site" evidence="8">
    <location>
        <position position="322"/>
    </location>
    <ligand>
        <name>Zn(2+)</name>
        <dbReference type="ChEBI" id="CHEBI:29105"/>
        <label>2</label>
    </ligand>
</feature>
<gene>
    <name evidence="9" type="ORF">FBF83_14490</name>
</gene>
<dbReference type="Pfam" id="PF05343">
    <property type="entry name" value="Peptidase_M42"/>
    <property type="match status" value="1"/>
</dbReference>
<evidence type="ECO:0000256" key="3">
    <source>
        <dbReference type="ARBA" id="ARBA00022670"/>
    </source>
</evidence>
<comment type="cofactor">
    <cofactor evidence="8">
        <name>a divalent metal cation</name>
        <dbReference type="ChEBI" id="CHEBI:60240"/>
    </cofactor>
    <text evidence="8">Binds 2 divalent metal cations per subunit.</text>
</comment>
<dbReference type="GO" id="GO:0004177">
    <property type="term" value="F:aminopeptidase activity"/>
    <property type="evidence" value="ECO:0007669"/>
    <property type="project" value="UniProtKB-UniRule"/>
</dbReference>
<organism evidence="9 10">
    <name type="scientific">Guptibacillus hwajinpoensis</name>
    <dbReference type="NCBI Taxonomy" id="208199"/>
    <lineage>
        <taxon>Bacteria</taxon>
        <taxon>Bacillati</taxon>
        <taxon>Bacillota</taxon>
        <taxon>Bacilli</taxon>
        <taxon>Bacillales</taxon>
        <taxon>Guptibacillaceae</taxon>
        <taxon>Guptibacillus</taxon>
    </lineage>
</organism>
<comment type="similarity">
    <text evidence="1 6">Belongs to the peptidase M42 family.</text>
</comment>
<dbReference type="Gene3D" id="3.40.630.10">
    <property type="entry name" value="Zn peptidases"/>
    <property type="match status" value="1"/>
</dbReference>
<dbReference type="OrthoDB" id="9772053at2"/>
<evidence type="ECO:0000256" key="7">
    <source>
        <dbReference type="PIRSR" id="PIRSR001123-1"/>
    </source>
</evidence>
<dbReference type="InterPro" id="IPR008007">
    <property type="entry name" value="Peptidase_M42"/>
</dbReference>
<keyword evidence="3" id="KW-0645">Protease</keyword>
<feature type="active site" description="Proton acceptor" evidence="7">
    <location>
        <position position="212"/>
    </location>
</feature>
<dbReference type="EMBL" id="SWFM01000004">
    <property type="protein sequence ID" value="TKD69209.1"/>
    <property type="molecule type" value="Genomic_DNA"/>
</dbReference>
<dbReference type="RefSeq" id="WP_136947880.1">
    <property type="nucleotide sequence ID" value="NZ_SWFM01000004.1"/>
</dbReference>
<dbReference type="SUPFAM" id="SSF53187">
    <property type="entry name" value="Zn-dependent exopeptidases"/>
    <property type="match status" value="1"/>
</dbReference>
<keyword evidence="2" id="KW-0031">Aminopeptidase</keyword>
<dbReference type="AlphaFoldDB" id="A0A4U1MDF1"/>
<protein>
    <submittedName>
        <fullName evidence="9">M42 family metallopeptidase</fullName>
    </submittedName>
</protein>
<keyword evidence="4 8" id="KW-0479">Metal-binding</keyword>
<feature type="binding site" evidence="8">
    <location>
        <position position="179"/>
    </location>
    <ligand>
        <name>Zn(2+)</name>
        <dbReference type="ChEBI" id="CHEBI:29105"/>
        <label>2</label>
    </ligand>
</feature>
<evidence type="ECO:0000256" key="1">
    <source>
        <dbReference type="ARBA" id="ARBA00006272"/>
    </source>
</evidence>
<dbReference type="GO" id="GO:0006508">
    <property type="term" value="P:proteolysis"/>
    <property type="evidence" value="ECO:0007669"/>
    <property type="project" value="UniProtKB-KW"/>
</dbReference>